<dbReference type="Pfam" id="PF15542">
    <property type="entry name" value="Ntox50"/>
    <property type="match status" value="1"/>
</dbReference>
<gene>
    <name evidence="3" type="ORF">E0E04_04845</name>
</gene>
<accession>A0A4R5G692</accession>
<organism evidence="3 4">
    <name type="scientific">Streptococcus vicugnae</name>
    <dbReference type="NCBI Taxonomy" id="2740579"/>
    <lineage>
        <taxon>Bacteria</taxon>
        <taxon>Bacillati</taxon>
        <taxon>Bacillota</taxon>
        <taxon>Bacilli</taxon>
        <taxon>Lactobacillales</taxon>
        <taxon>Streptococcaceae</taxon>
        <taxon>Streptococcus</taxon>
    </lineage>
</organism>
<evidence type="ECO:0000259" key="2">
    <source>
        <dbReference type="Pfam" id="PF15542"/>
    </source>
</evidence>
<evidence type="ECO:0000259" key="1">
    <source>
        <dbReference type="Pfam" id="PF04233"/>
    </source>
</evidence>
<feature type="domain" description="Phage head morphogenesis" evidence="1">
    <location>
        <begin position="198"/>
        <end position="303"/>
    </location>
</feature>
<dbReference type="Pfam" id="PF04233">
    <property type="entry name" value="Phage_Mu_F"/>
    <property type="match status" value="1"/>
</dbReference>
<dbReference type="EMBL" id="SJWY01000087">
    <property type="protein sequence ID" value="TDE72979.1"/>
    <property type="molecule type" value="Genomic_DNA"/>
</dbReference>
<comment type="caution">
    <text evidence="3">The sequence shown here is derived from an EMBL/GenBank/DDBJ whole genome shotgun (WGS) entry which is preliminary data.</text>
</comment>
<proteinExistence type="predicted"/>
<protein>
    <submittedName>
        <fullName evidence="3">Phage head morphogenesis protein</fullName>
    </submittedName>
</protein>
<evidence type="ECO:0000313" key="4">
    <source>
        <dbReference type="Proteomes" id="UP000295231"/>
    </source>
</evidence>
<dbReference type="AlphaFoldDB" id="A0A4R5G692"/>
<dbReference type="InterPro" id="IPR029100">
    <property type="entry name" value="Ntox50"/>
</dbReference>
<dbReference type="NCBIfam" id="TIGR01641">
    <property type="entry name" value="phageSPP1_gp7"/>
    <property type="match status" value="1"/>
</dbReference>
<keyword evidence="4" id="KW-1185">Reference proteome</keyword>
<dbReference type="RefSeq" id="WP_132869462.1">
    <property type="nucleotide sequence ID" value="NZ_SJWY01000087.1"/>
</dbReference>
<reference evidence="3 4" key="1">
    <citation type="submission" date="2019-03" db="EMBL/GenBank/DDBJ databases">
        <authorList>
            <person name="Fan P."/>
        </authorList>
    </citation>
    <scope>NUCLEOTIDE SEQUENCE [LARGE SCALE GENOMIC DNA]</scope>
    <source>
        <strain evidence="3 4">KCJ4950</strain>
    </source>
</reference>
<evidence type="ECO:0000313" key="3">
    <source>
        <dbReference type="EMBL" id="TDE72979.1"/>
    </source>
</evidence>
<name>A0A4R5G692_9STRE</name>
<feature type="domain" description="Bacterial toxin 50" evidence="2">
    <location>
        <begin position="416"/>
        <end position="520"/>
    </location>
</feature>
<sequence length="533" mass="61986">MSKKLSYWERRKAQLIFNQMDKAEKQADSFDTIYDEAKRYLTRQSNKVFDKFQRDYGLTEKEARLVLKTIKDDKTIDNLKRQLQAQPDNPNINQLLADLDSPAFAFRINRFNELQKQIDNISNKVYQSEKQQSDTYYSDFMNDSYYHHTYELQKRLGVAYDFNTLPEREISRLQRSNWYGDNYSSRIWNNTQVLADSLKNELLIGLMTGRSTRDIAEIISQRFDVGKNASRRLVRTESAYYHGQMELKSYDEADIGQYQFVATLDLRTSTICREHDQLVYKTKEATVGVNYPPMHPWCRSTTIAYFDDKWAKGKKRRAKDPKTGKNILVPADMTYDDWYAKHVKPLYKVDGLKQSDIDRANQQYIKYKDILGDKRTPKTLADFVDLKYNNADGYKQLRLKSRLQEHINNGDLSLTINQDKQNRHTQHHKAYNNYVQRNKSKGKPIPGYLTVDNATVQKIINDNYLNGTIIRRQGGQYSAIIKTDTKSGVAYSIHDLTGANPIATDEFTIHISKSTTHLVPRIPSDNKTKGGTS</sequence>
<dbReference type="Proteomes" id="UP000295231">
    <property type="component" value="Unassembled WGS sequence"/>
</dbReference>
<dbReference type="InterPro" id="IPR006528">
    <property type="entry name" value="Phage_head_morphogenesis_dom"/>
</dbReference>